<evidence type="ECO:0000256" key="1">
    <source>
        <dbReference type="ARBA" id="ARBA00010116"/>
    </source>
</evidence>
<evidence type="ECO:0000313" key="3">
    <source>
        <dbReference type="EMBL" id="ACQ68393.1"/>
    </source>
</evidence>
<dbReference type="Proteomes" id="UP000002334">
    <property type="component" value="Chromosome"/>
</dbReference>
<protein>
    <recommendedName>
        <fullName evidence="2">Big-1 domain-containing protein</fullName>
    </recommendedName>
</protein>
<dbReference type="Gene3D" id="2.60.40.10">
    <property type="entry name" value="Immunoglobulins"/>
    <property type="match status" value="1"/>
</dbReference>
<reference evidence="3 4" key="1">
    <citation type="journal article" date="2009" name="Proc. Natl. Acad. Sci. U.S.A.">
        <title>Hamiltonella defensa, genome evolution of protective bacterial endosymbiont from pathogenic ancestors.</title>
        <authorList>
            <person name="Degnan P.H."/>
            <person name="Yu Y."/>
            <person name="Sisneros N."/>
            <person name="Wing R.A."/>
            <person name="Moran N.A."/>
        </authorList>
    </citation>
    <scope>NUCLEOTIDE SEQUENCE [LARGE SCALE GENOMIC DNA]</scope>
    <source>
        <strain evidence="4">5AT</strain>
    </source>
</reference>
<dbReference type="eggNOG" id="COG4932">
    <property type="taxonomic scope" value="Bacteria"/>
</dbReference>
<sequence>MKRIKMLSRFFRNNKEYDNSACDHFFSLKRKSWVSLLGYLALIFCGSASAILSGKTSAIHGHPPNVKGTLYLLQPDGVTLIEKDELLHPSDIPNKLKLSSLNTGLEFFDKDGDLGLRGKIYVNEADIIWMYEDGKRLNSYEQSKPLGKTKKYRVNVVVPVEVSSATGIPSKDKISFEWQYKPEVGIVPKISNIKTVRPSVLANGKDSHVIIITVTDQRNQPLENQDVLISVNNGVKIADTYGEDSIMLSTNRKGKISVNITSDISGFHTAFFEIIENKWQSQIQMNFIQP</sequence>
<dbReference type="InterPro" id="IPR013783">
    <property type="entry name" value="Ig-like_fold"/>
</dbReference>
<dbReference type="KEGG" id="hde:HDEF_1797"/>
<feature type="domain" description="Big-1" evidence="2">
    <location>
        <begin position="191"/>
        <end position="288"/>
    </location>
</feature>
<proteinExistence type="inferred from homology"/>
<dbReference type="AlphaFoldDB" id="C4K750"/>
<dbReference type="InterPro" id="IPR008964">
    <property type="entry name" value="Invasin/intimin_cell_adhesion"/>
</dbReference>
<dbReference type="Pfam" id="PF02369">
    <property type="entry name" value="Big_1"/>
    <property type="match status" value="1"/>
</dbReference>
<name>C4K750_HAMD5</name>
<comment type="similarity">
    <text evidence="1">Belongs to the intimin/invasin family.</text>
</comment>
<dbReference type="InterPro" id="IPR003344">
    <property type="entry name" value="Big_1_dom"/>
</dbReference>
<keyword evidence="4" id="KW-1185">Reference proteome</keyword>
<dbReference type="SUPFAM" id="SSF49373">
    <property type="entry name" value="Invasin/intimin cell-adhesion fragments"/>
    <property type="match status" value="1"/>
</dbReference>
<gene>
    <name evidence="3" type="ordered locus">HDEF_1797</name>
</gene>
<dbReference type="EMBL" id="CP001277">
    <property type="protein sequence ID" value="ACQ68393.1"/>
    <property type="molecule type" value="Genomic_DNA"/>
</dbReference>
<accession>C4K750</accession>
<dbReference type="HOGENOM" id="CLU_958998_0_0_6"/>
<evidence type="ECO:0000313" key="4">
    <source>
        <dbReference type="Proteomes" id="UP000002334"/>
    </source>
</evidence>
<organism evidence="3 4">
    <name type="scientific">Hamiltonella defensa subsp. Acyrthosiphon pisum (strain 5AT)</name>
    <dbReference type="NCBI Taxonomy" id="572265"/>
    <lineage>
        <taxon>Bacteria</taxon>
        <taxon>Pseudomonadati</taxon>
        <taxon>Pseudomonadota</taxon>
        <taxon>Gammaproteobacteria</taxon>
        <taxon>Enterobacterales</taxon>
        <taxon>Enterobacteriaceae</taxon>
        <taxon>aphid secondary symbionts</taxon>
        <taxon>Candidatus Williamhamiltonella</taxon>
    </lineage>
</organism>
<dbReference type="STRING" id="572265.HDEF_1797"/>
<evidence type="ECO:0000259" key="2">
    <source>
        <dbReference type="Pfam" id="PF02369"/>
    </source>
</evidence>